<sequence length="67" mass="6997">MHRLLRAGHEVQATGMPGMTLAQALAGQQAALERAMQAHRLGSVVGTAGIETAILPQERAHSQLVGT</sequence>
<evidence type="ECO:0000313" key="2">
    <source>
        <dbReference type="Proteomes" id="UP000248631"/>
    </source>
</evidence>
<proteinExistence type="predicted"/>
<reference evidence="1 2" key="1">
    <citation type="submission" date="2014-12" db="EMBL/GenBank/DDBJ databases">
        <title>Complete genome sequence of Herbaspirillum rubrisubalbicans Os38.</title>
        <authorList>
            <person name="Chen M."/>
            <person name="An Q."/>
        </authorList>
    </citation>
    <scope>NUCLEOTIDE SEQUENCE [LARGE SCALE GENOMIC DNA]</scope>
    <source>
        <strain evidence="1 2">Os38</strain>
    </source>
</reference>
<organism evidence="1 2">
    <name type="scientific">Herbaspirillum rubrisubalbicans</name>
    <dbReference type="NCBI Taxonomy" id="80842"/>
    <lineage>
        <taxon>Bacteria</taxon>
        <taxon>Pseudomonadati</taxon>
        <taxon>Pseudomonadota</taxon>
        <taxon>Betaproteobacteria</taxon>
        <taxon>Burkholderiales</taxon>
        <taxon>Oxalobacteraceae</taxon>
        <taxon>Herbaspirillum</taxon>
    </lineage>
</organism>
<dbReference type="EMBL" id="JUGD01000018">
    <property type="protein sequence ID" value="RAM63555.1"/>
    <property type="molecule type" value="Genomic_DNA"/>
</dbReference>
<dbReference type="Proteomes" id="UP000248631">
    <property type="component" value="Unassembled WGS sequence"/>
</dbReference>
<comment type="caution">
    <text evidence="1">The sequence shown here is derived from an EMBL/GenBank/DDBJ whole genome shotgun (WGS) entry which is preliminary data.</text>
</comment>
<protein>
    <submittedName>
        <fullName evidence="1">Uncharacterized protein</fullName>
    </submittedName>
</protein>
<keyword evidence="2" id="KW-1185">Reference proteome</keyword>
<name>A0ABX9BZZ5_9BURK</name>
<evidence type="ECO:0000313" key="1">
    <source>
        <dbReference type="EMBL" id="RAM63555.1"/>
    </source>
</evidence>
<gene>
    <name evidence="1" type="ORF">RB24_15880</name>
</gene>
<accession>A0ABX9BZZ5</accession>